<keyword evidence="3" id="KW-1185">Reference proteome</keyword>
<evidence type="ECO:0000313" key="3">
    <source>
        <dbReference type="Proteomes" id="UP000028545"/>
    </source>
</evidence>
<sequence>MYAYFSSFSSSFSPTSSREPALNLILRPATYSDLNAMTELGLAALPDGPTWLYRFPKAKLHPEDHYKFSHLRFSEYLINVGIGVYAVVVVEASSGDDPSSPKIVAMSMWIPPRSHLPNPDRAVVGPKPPSDHTERKNANRQRMVEFRKQLAIAKGRHFDDVYGNEQLNLMILATHPSYRRRGAGTMLVKWGVEKAERERLAVTLFSIPTDLRLYARLGFKEVTTRHVQVEGEEEAIDLPAVIWAPPINQ</sequence>
<dbReference type="OrthoDB" id="4738875at2759"/>
<evidence type="ECO:0000313" key="2">
    <source>
        <dbReference type="EMBL" id="KEZ45868.1"/>
    </source>
</evidence>
<dbReference type="Gene3D" id="3.40.630.30">
    <property type="match status" value="1"/>
</dbReference>
<dbReference type="PANTHER" id="PTHR42791">
    <property type="entry name" value="GNAT FAMILY ACETYLTRANSFERASE"/>
    <property type="match status" value="1"/>
</dbReference>
<reference evidence="2 3" key="1">
    <citation type="journal article" date="2014" name="Genome Announc.">
        <title>Draft genome sequence of the pathogenic fungus Scedosporium apiospermum.</title>
        <authorList>
            <person name="Vandeputte P."/>
            <person name="Ghamrawi S."/>
            <person name="Rechenmann M."/>
            <person name="Iltis A."/>
            <person name="Giraud S."/>
            <person name="Fleury M."/>
            <person name="Thornton C."/>
            <person name="Delhaes L."/>
            <person name="Meyer W."/>
            <person name="Papon N."/>
            <person name="Bouchara J.P."/>
        </authorList>
    </citation>
    <scope>NUCLEOTIDE SEQUENCE [LARGE SCALE GENOMIC DNA]</scope>
    <source>
        <strain evidence="2 3">IHEM 14462</strain>
    </source>
</reference>
<dbReference type="InterPro" id="IPR052523">
    <property type="entry name" value="Trichothecene_AcTrans"/>
</dbReference>
<dbReference type="PANTHER" id="PTHR42791:SF2">
    <property type="entry name" value="N-ACETYLTRANSFERASE DOMAIN-CONTAINING PROTEIN"/>
    <property type="match status" value="1"/>
</dbReference>
<dbReference type="Pfam" id="PF13508">
    <property type="entry name" value="Acetyltransf_7"/>
    <property type="match status" value="1"/>
</dbReference>
<evidence type="ECO:0000259" key="1">
    <source>
        <dbReference type="PROSITE" id="PS51186"/>
    </source>
</evidence>
<dbReference type="EMBL" id="JOWA01000055">
    <property type="protein sequence ID" value="KEZ45868.1"/>
    <property type="molecule type" value="Genomic_DNA"/>
</dbReference>
<dbReference type="VEuPathDB" id="FungiDB:SAPIO_CDS1231"/>
<dbReference type="CDD" id="cd04301">
    <property type="entry name" value="NAT_SF"/>
    <property type="match status" value="1"/>
</dbReference>
<dbReference type="AlphaFoldDB" id="A0A084GEV6"/>
<dbReference type="GO" id="GO:0016747">
    <property type="term" value="F:acyltransferase activity, transferring groups other than amino-acyl groups"/>
    <property type="evidence" value="ECO:0007669"/>
    <property type="project" value="InterPro"/>
</dbReference>
<protein>
    <recommendedName>
        <fullName evidence="1">N-acetyltransferase domain-containing protein</fullName>
    </recommendedName>
</protein>
<dbReference type="InterPro" id="IPR000182">
    <property type="entry name" value="GNAT_dom"/>
</dbReference>
<organism evidence="2 3">
    <name type="scientific">Pseudallescheria apiosperma</name>
    <name type="common">Scedosporium apiospermum</name>
    <dbReference type="NCBI Taxonomy" id="563466"/>
    <lineage>
        <taxon>Eukaryota</taxon>
        <taxon>Fungi</taxon>
        <taxon>Dikarya</taxon>
        <taxon>Ascomycota</taxon>
        <taxon>Pezizomycotina</taxon>
        <taxon>Sordariomycetes</taxon>
        <taxon>Hypocreomycetidae</taxon>
        <taxon>Microascales</taxon>
        <taxon>Microascaceae</taxon>
        <taxon>Scedosporium</taxon>
    </lineage>
</organism>
<accession>A0A084GEV6</accession>
<dbReference type="SUPFAM" id="SSF55729">
    <property type="entry name" value="Acyl-CoA N-acyltransferases (Nat)"/>
    <property type="match status" value="1"/>
</dbReference>
<name>A0A084GEV6_PSEDA</name>
<dbReference type="Proteomes" id="UP000028545">
    <property type="component" value="Unassembled WGS sequence"/>
</dbReference>
<dbReference type="PROSITE" id="PS51186">
    <property type="entry name" value="GNAT"/>
    <property type="match status" value="1"/>
</dbReference>
<dbReference type="InterPro" id="IPR016181">
    <property type="entry name" value="Acyl_CoA_acyltransferase"/>
</dbReference>
<comment type="caution">
    <text evidence="2">The sequence shown here is derived from an EMBL/GenBank/DDBJ whole genome shotgun (WGS) entry which is preliminary data.</text>
</comment>
<dbReference type="OMA" id="DANPEHM"/>
<dbReference type="RefSeq" id="XP_016645667.1">
    <property type="nucleotide sequence ID" value="XM_016784551.1"/>
</dbReference>
<feature type="domain" description="N-acetyltransferase" evidence="1">
    <location>
        <begin position="101"/>
        <end position="248"/>
    </location>
</feature>
<proteinExistence type="predicted"/>
<dbReference type="GeneID" id="27720303"/>
<dbReference type="KEGG" id="sapo:SAPIO_CDS1231"/>
<gene>
    <name evidence="2" type="ORF">SAPIO_CDS1231</name>
</gene>
<dbReference type="HOGENOM" id="CLU_060131_2_0_1"/>